<reference evidence="1" key="1">
    <citation type="journal article" date="2020" name="Nature">
        <title>Giant virus diversity and host interactions through global metagenomics.</title>
        <authorList>
            <person name="Schulz F."/>
            <person name="Roux S."/>
            <person name="Paez-Espino D."/>
            <person name="Jungbluth S."/>
            <person name="Walsh D.A."/>
            <person name="Denef V.J."/>
            <person name="McMahon K.D."/>
            <person name="Konstantinidis K.T."/>
            <person name="Eloe-Fadrosh E.A."/>
            <person name="Kyrpides N.C."/>
            <person name="Woyke T."/>
        </authorList>
    </citation>
    <scope>NUCLEOTIDE SEQUENCE</scope>
    <source>
        <strain evidence="1">GVMAG-M-3300010158-60</strain>
    </source>
</reference>
<dbReference type="EMBL" id="MN739107">
    <property type="protein sequence ID" value="QHS89240.1"/>
    <property type="molecule type" value="Genomic_DNA"/>
</dbReference>
<evidence type="ECO:0000313" key="1">
    <source>
        <dbReference type="EMBL" id="QHS89240.1"/>
    </source>
</evidence>
<protein>
    <submittedName>
        <fullName evidence="1">Uncharacterized protein</fullName>
    </submittedName>
</protein>
<accession>A0A6C0BB27</accession>
<sequence>MADPNSDFFSGRNEAMLDRLLYSDFQRRLGSDLNEKQKERLVKTVRHYMGEVYENLGAKPVPVLNKEVLSAVVPDFQAYLRRSQGLPPASGTEDRVRMDTTNRFNQLQTERQDVRATPPAAPDFRIALEDGPSTAMSLFEQIKKQREAEAAREAASASGQAVTTLAVSNIPNPGIAWSESTDMFRQTATEARARDENALVERSVQRQQGQMQQMQPPPDPRAFFFGNQGSGLAETNPTVALPEAVRTRPSLPQDIIKKQDDIVSYRENEYNLFLYSSDRDWVSNSTENRYNFSVNFDPGNNGTGTYYSTAAQIKFKNIVRIEFVKAILPTEGLEILATQESDLSYNTNLNVNILSFPYLMLRIPELDTNNFGTNPALDSSFGVLQYDGNWISDNSALNRAYVAMIPKFMKCQKVYYPTPLATLQKLTIQLQRPDGSLVSGNLDTLDISGFTFSSQLTAWPVNPATTTNTLYKDTIGSYIWVQTKSWFSKFMVSQGDRVIFKNVELPLSPTTAQAEFLSFIQKSAGHIVVNVGYYSVSKGWTTGANTQGYCNYMIIRNQFADPTTGSEDLAYYGGSEGANDTFLSSLEGARVNKGRFINMNHQTQVVLRVITRDMDSASRLRPDNLI</sequence>
<organism evidence="1">
    <name type="scientific">viral metagenome</name>
    <dbReference type="NCBI Taxonomy" id="1070528"/>
    <lineage>
        <taxon>unclassified sequences</taxon>
        <taxon>metagenomes</taxon>
        <taxon>organismal metagenomes</taxon>
    </lineage>
</organism>
<proteinExistence type="predicted"/>
<dbReference type="AlphaFoldDB" id="A0A6C0BB27"/>
<name>A0A6C0BB27_9ZZZZ</name>